<sequence>MHRFDLRITSSLTYVLLQATTTPPPRISTSLDAKTLDCTLLHLSVSSRNPSHIPPLSISRSHGLLKIIIHETRKRRGYAKAANAVQLTIDSIWTCLIIGDECEHPKPTPDPYLKAIEVLNVSKAHTFMCKVKSTIAFWIFNLVGFTCSAKVEAVTWE</sequence>
<accession>A0ACB9EZG5</accession>
<dbReference type="Proteomes" id="UP001055811">
    <property type="component" value="Linkage Group LG03"/>
</dbReference>
<evidence type="ECO:0000313" key="2">
    <source>
        <dbReference type="Proteomes" id="UP001055811"/>
    </source>
</evidence>
<reference evidence="2" key="1">
    <citation type="journal article" date="2022" name="Mol. Ecol. Resour.">
        <title>The genomes of chicory, endive, great burdock and yacon provide insights into Asteraceae palaeo-polyploidization history and plant inulin production.</title>
        <authorList>
            <person name="Fan W."/>
            <person name="Wang S."/>
            <person name="Wang H."/>
            <person name="Wang A."/>
            <person name="Jiang F."/>
            <person name="Liu H."/>
            <person name="Zhao H."/>
            <person name="Xu D."/>
            <person name="Zhang Y."/>
        </authorList>
    </citation>
    <scope>NUCLEOTIDE SEQUENCE [LARGE SCALE GENOMIC DNA]</scope>
    <source>
        <strain evidence="2">cv. Punajuju</strain>
    </source>
</reference>
<gene>
    <name evidence="1" type="ORF">L2E82_14260</name>
</gene>
<evidence type="ECO:0000313" key="1">
    <source>
        <dbReference type="EMBL" id="KAI3764254.1"/>
    </source>
</evidence>
<proteinExistence type="predicted"/>
<name>A0ACB9EZG5_CICIN</name>
<dbReference type="EMBL" id="CM042011">
    <property type="protein sequence ID" value="KAI3764254.1"/>
    <property type="molecule type" value="Genomic_DNA"/>
</dbReference>
<comment type="caution">
    <text evidence="1">The sequence shown here is derived from an EMBL/GenBank/DDBJ whole genome shotgun (WGS) entry which is preliminary data.</text>
</comment>
<keyword evidence="2" id="KW-1185">Reference proteome</keyword>
<organism evidence="1 2">
    <name type="scientific">Cichorium intybus</name>
    <name type="common">Chicory</name>
    <dbReference type="NCBI Taxonomy" id="13427"/>
    <lineage>
        <taxon>Eukaryota</taxon>
        <taxon>Viridiplantae</taxon>
        <taxon>Streptophyta</taxon>
        <taxon>Embryophyta</taxon>
        <taxon>Tracheophyta</taxon>
        <taxon>Spermatophyta</taxon>
        <taxon>Magnoliopsida</taxon>
        <taxon>eudicotyledons</taxon>
        <taxon>Gunneridae</taxon>
        <taxon>Pentapetalae</taxon>
        <taxon>asterids</taxon>
        <taxon>campanulids</taxon>
        <taxon>Asterales</taxon>
        <taxon>Asteraceae</taxon>
        <taxon>Cichorioideae</taxon>
        <taxon>Cichorieae</taxon>
        <taxon>Cichoriinae</taxon>
        <taxon>Cichorium</taxon>
    </lineage>
</organism>
<reference evidence="1 2" key="2">
    <citation type="journal article" date="2022" name="Mol. Ecol. Resour.">
        <title>The genomes of chicory, endive, great burdock and yacon provide insights into Asteraceae paleo-polyploidization history and plant inulin production.</title>
        <authorList>
            <person name="Fan W."/>
            <person name="Wang S."/>
            <person name="Wang H."/>
            <person name="Wang A."/>
            <person name="Jiang F."/>
            <person name="Liu H."/>
            <person name="Zhao H."/>
            <person name="Xu D."/>
            <person name="Zhang Y."/>
        </authorList>
    </citation>
    <scope>NUCLEOTIDE SEQUENCE [LARGE SCALE GENOMIC DNA]</scope>
    <source>
        <strain evidence="2">cv. Punajuju</strain>
        <tissue evidence="1">Leaves</tissue>
    </source>
</reference>
<protein>
    <submittedName>
        <fullName evidence="1">Uncharacterized protein</fullName>
    </submittedName>
</protein>